<dbReference type="AlphaFoldDB" id="A0AAU9M8X8"/>
<proteinExistence type="predicted"/>
<gene>
    <name evidence="1" type="ORF">LVIROSA_LOCUS11678</name>
</gene>
<sequence>MPQDCNTCHHEIVTRHHPTTCTMLPDKQRGDADKFLDFLDSTYFTSGITTQCLLRFQIDWWLIYCVCQRDD</sequence>
<dbReference type="Proteomes" id="UP001157418">
    <property type="component" value="Unassembled WGS sequence"/>
</dbReference>
<protein>
    <submittedName>
        <fullName evidence="1">Uncharacterized protein</fullName>
    </submittedName>
</protein>
<dbReference type="EMBL" id="CAKMRJ010001651">
    <property type="protein sequence ID" value="CAH1424478.1"/>
    <property type="molecule type" value="Genomic_DNA"/>
</dbReference>
<name>A0AAU9M8X8_9ASTR</name>
<comment type="caution">
    <text evidence="1">The sequence shown here is derived from an EMBL/GenBank/DDBJ whole genome shotgun (WGS) entry which is preliminary data.</text>
</comment>
<evidence type="ECO:0000313" key="2">
    <source>
        <dbReference type="Proteomes" id="UP001157418"/>
    </source>
</evidence>
<accession>A0AAU9M8X8</accession>
<evidence type="ECO:0000313" key="1">
    <source>
        <dbReference type="EMBL" id="CAH1424478.1"/>
    </source>
</evidence>
<keyword evidence="2" id="KW-1185">Reference proteome</keyword>
<organism evidence="1 2">
    <name type="scientific">Lactuca virosa</name>
    <dbReference type="NCBI Taxonomy" id="75947"/>
    <lineage>
        <taxon>Eukaryota</taxon>
        <taxon>Viridiplantae</taxon>
        <taxon>Streptophyta</taxon>
        <taxon>Embryophyta</taxon>
        <taxon>Tracheophyta</taxon>
        <taxon>Spermatophyta</taxon>
        <taxon>Magnoliopsida</taxon>
        <taxon>eudicotyledons</taxon>
        <taxon>Gunneridae</taxon>
        <taxon>Pentapetalae</taxon>
        <taxon>asterids</taxon>
        <taxon>campanulids</taxon>
        <taxon>Asterales</taxon>
        <taxon>Asteraceae</taxon>
        <taxon>Cichorioideae</taxon>
        <taxon>Cichorieae</taxon>
        <taxon>Lactucinae</taxon>
        <taxon>Lactuca</taxon>
    </lineage>
</organism>
<reference evidence="1 2" key="1">
    <citation type="submission" date="2022-01" db="EMBL/GenBank/DDBJ databases">
        <authorList>
            <person name="Xiong W."/>
            <person name="Schranz E."/>
        </authorList>
    </citation>
    <scope>NUCLEOTIDE SEQUENCE [LARGE SCALE GENOMIC DNA]</scope>
</reference>